<evidence type="ECO:0000256" key="1">
    <source>
        <dbReference type="SAM" id="MobiDB-lite"/>
    </source>
</evidence>
<feature type="region of interest" description="Disordered" evidence="1">
    <location>
        <begin position="415"/>
        <end position="437"/>
    </location>
</feature>
<feature type="compositionally biased region" description="Low complexity" evidence="1">
    <location>
        <begin position="1090"/>
        <end position="1101"/>
    </location>
</feature>
<feature type="region of interest" description="Disordered" evidence="1">
    <location>
        <begin position="686"/>
        <end position="723"/>
    </location>
</feature>
<dbReference type="EMBL" id="KK101439">
    <property type="protein sequence ID" value="KIZ00884.1"/>
    <property type="molecule type" value="Genomic_DNA"/>
</dbReference>
<protein>
    <submittedName>
        <fullName evidence="3">Uncharacterized protein</fullName>
    </submittedName>
</protein>
<accession>A0A0D2L0C3</accession>
<feature type="compositionally biased region" description="Gly residues" evidence="1">
    <location>
        <begin position="1001"/>
        <end position="1024"/>
    </location>
</feature>
<proteinExistence type="predicted"/>
<evidence type="ECO:0000313" key="3">
    <source>
        <dbReference type="EMBL" id="KIZ00884.1"/>
    </source>
</evidence>
<feature type="transmembrane region" description="Helical" evidence="2">
    <location>
        <begin position="848"/>
        <end position="868"/>
    </location>
</feature>
<keyword evidence="2" id="KW-1133">Transmembrane helix</keyword>
<name>A0A0D2L0C3_9CHLO</name>
<keyword evidence="4" id="KW-1185">Reference proteome</keyword>
<dbReference type="STRING" id="145388.A0A0D2L0C3"/>
<dbReference type="Proteomes" id="UP000054498">
    <property type="component" value="Unassembled WGS sequence"/>
</dbReference>
<feature type="transmembrane region" description="Helical" evidence="2">
    <location>
        <begin position="792"/>
        <end position="810"/>
    </location>
</feature>
<dbReference type="RefSeq" id="XP_013899903.1">
    <property type="nucleotide sequence ID" value="XM_014044449.1"/>
</dbReference>
<feature type="transmembrane region" description="Helical" evidence="2">
    <location>
        <begin position="86"/>
        <end position="110"/>
    </location>
</feature>
<feature type="transmembrane region" description="Helical" evidence="2">
    <location>
        <begin position="116"/>
        <end position="136"/>
    </location>
</feature>
<feature type="transmembrane region" description="Helical" evidence="2">
    <location>
        <begin position="179"/>
        <end position="200"/>
    </location>
</feature>
<feature type="region of interest" description="Disordered" evidence="1">
    <location>
        <begin position="1049"/>
        <end position="1107"/>
    </location>
</feature>
<feature type="transmembrane region" description="Helical" evidence="2">
    <location>
        <begin position="874"/>
        <end position="895"/>
    </location>
</feature>
<keyword evidence="2" id="KW-0812">Transmembrane</keyword>
<reference evidence="3 4" key="1">
    <citation type="journal article" date="2013" name="BMC Genomics">
        <title>Reconstruction of the lipid metabolism for the microalga Monoraphidium neglectum from its genome sequence reveals characteristics suitable for biofuel production.</title>
        <authorList>
            <person name="Bogen C."/>
            <person name="Al-Dilaimi A."/>
            <person name="Albersmeier A."/>
            <person name="Wichmann J."/>
            <person name="Grundmann M."/>
            <person name="Rupp O."/>
            <person name="Lauersen K.J."/>
            <person name="Blifernez-Klassen O."/>
            <person name="Kalinowski J."/>
            <person name="Goesmann A."/>
            <person name="Mussgnug J.H."/>
            <person name="Kruse O."/>
        </authorList>
    </citation>
    <scope>NUCLEOTIDE SEQUENCE [LARGE SCALE GENOMIC DNA]</scope>
    <source>
        <strain evidence="3 4">SAG 48.87</strain>
    </source>
</reference>
<feature type="compositionally biased region" description="Basic and acidic residues" evidence="1">
    <location>
        <begin position="1049"/>
        <end position="1058"/>
    </location>
</feature>
<feature type="region of interest" description="Disordered" evidence="1">
    <location>
        <begin position="996"/>
        <end position="1025"/>
    </location>
</feature>
<keyword evidence="2" id="KW-0472">Membrane</keyword>
<evidence type="ECO:0000313" key="4">
    <source>
        <dbReference type="Proteomes" id="UP000054498"/>
    </source>
</evidence>
<organism evidence="3 4">
    <name type="scientific">Monoraphidium neglectum</name>
    <dbReference type="NCBI Taxonomy" id="145388"/>
    <lineage>
        <taxon>Eukaryota</taxon>
        <taxon>Viridiplantae</taxon>
        <taxon>Chlorophyta</taxon>
        <taxon>core chlorophytes</taxon>
        <taxon>Chlorophyceae</taxon>
        <taxon>CS clade</taxon>
        <taxon>Sphaeropleales</taxon>
        <taxon>Selenastraceae</taxon>
        <taxon>Monoraphidium</taxon>
    </lineage>
</organism>
<dbReference type="GeneID" id="25739955"/>
<dbReference type="KEGG" id="mng:MNEG_7079"/>
<dbReference type="OrthoDB" id="549343at2759"/>
<feature type="transmembrane region" description="Helical" evidence="2">
    <location>
        <begin position="902"/>
        <end position="921"/>
    </location>
</feature>
<feature type="compositionally biased region" description="Low complexity" evidence="1">
    <location>
        <begin position="686"/>
        <end position="703"/>
    </location>
</feature>
<feature type="region of interest" description="Disordered" evidence="1">
    <location>
        <begin position="367"/>
        <end position="402"/>
    </location>
</feature>
<sequence length="1311" mass="136760">MGAADKPARSAPRPFTHWKPGRVDALRVFLLSESFQGAVQLTCGLLFVSLFVLVDALRFPGACVAVLLYIVVSVVAAPDNNVGTRIFLCGFMIGPMWIALITGGLVGTFAKLAPTPLGHLLILATLGPLVLIPFAANRVGVGHPFLWAMGMVSALYVGLPIVAGWPFQDVQQFWTRSVALVFLAALIAMFAGSVLSMVVLPSLASHKLEDEVSLALRSLGHHLTSVASHLLRREGGGGALLPLPGHMQGMHPLLLGPRDVPGSALVPGLVDKEALGLFNANEVYVALMDWFEHMSRPPEDAAARSKSLASCLAARRSSGSFSSTRAKSTFYGADPASQAAAVAAAVIDAADDWDGLGDSDGALLFGLSKDGGGEGEAEGEGGHGGSQGWRHTRAASQPRGLRLGSSAAATSTIAARAKAAASAPPAPRPAPRGGSVAGDRLAEAAGAVSPAPSIADVRQLLAHSNQLLDAAATEPQWLRGCSRRFDRAAWAKVIAAGQLLALRLSALDLVQRDHAALLDESPDFPVMPEYEALVQGLYASAAAALALVARQLADRDDAGAECVAMRDVLQREEWRGARERHADLVEAALIRYWRIIHDATPEAPVTLPRAHWVRRWMFFQLATRGVADAVDGLVEAAAAAVAGPRACRHCGCCGLPGGGAQAPARAKQDGATSNKATDIDVEAGRAAAGLNGSPGPANGAPPLTHKAGDPVQGPRAAAEAGPSRAERAAAALQGFARRHTAWLRPWLPLALNVEQYRSLRKTFGTDLPAALSSKQAFLRQIKGRRFIAGVKYWFVISTVLVALLLVQYHIPSAYRRAFLPPSSAGAYAPNFGYSAAAVGMADRVEATVFKVVIWVGSAVVGAAVGWALMSHAALAENALALAAVICAVAFCVGCLGRSRNTLVTLYTLMTIASVVLCQFTPCCTGHTGSTTMAIVRGGAVAAAALWAVAVQNLVFPWYTSAWALEQLAAVYKEAADLLADLVVELYEETDALTRREAAPGAGAGGGGEAEGDGSGQAAGGGGEAAGAVGTASGRVLMLNEAVRRMQRQLAERAAHERGPGASGAAPRPPPSSANDSEAPPPQQPREHGVRFAAAATAAASDDGGGSVRAAPEGGGLSYYPAAGPAAASNLERLAAVKVSLVLDTTAWTTGIFATPPVVLRMLSAMFDVVDALGALQQAIKVPVEALSGSWDWTLNNTGQLWGQLLLEVIALADATTAHVTQPTPETAQRLLGKIQDVQHSRYEYFERGRDLRQLMHAAVATDDALYAAHMDAQAAAWHLPGHLRYTGCVYATAKVLDRITTVARCALEARG</sequence>
<feature type="transmembrane region" description="Helical" evidence="2">
    <location>
        <begin position="28"/>
        <end position="53"/>
    </location>
</feature>
<evidence type="ECO:0000256" key="2">
    <source>
        <dbReference type="SAM" id="Phobius"/>
    </source>
</evidence>
<gene>
    <name evidence="3" type="ORF">MNEG_7079</name>
</gene>
<feature type="transmembrane region" description="Helical" evidence="2">
    <location>
        <begin position="145"/>
        <end position="167"/>
    </location>
</feature>
<feature type="transmembrane region" description="Helical" evidence="2">
    <location>
        <begin position="59"/>
        <end position="77"/>
    </location>
</feature>